<sequence>MSTYTPQRYVTGHSPTGLSAITSSGPIAFVPAGKSGSSMAVPWETSFPAACEGHDTERDGAAAPLHAEHGTTGRVVTLAAGASAPMHRTSTVDYVVVLAGSVTLQLEDGEADLHAGDVAIQRRTLHAWHNRSDKPATFFAVMVSASLPVVAGGQLGAELPDAWRNSSM</sequence>
<dbReference type="CDD" id="cd02231">
    <property type="entry name" value="cupin_BLL6423-like"/>
    <property type="match status" value="1"/>
</dbReference>
<name>A0AAF0Y6Y7_9TREE</name>
<dbReference type="RefSeq" id="XP_062626524.1">
    <property type="nucleotide sequence ID" value="XM_062770540.1"/>
</dbReference>
<keyword evidence="3" id="KW-1185">Reference proteome</keyword>
<dbReference type="EMBL" id="CP086716">
    <property type="protein sequence ID" value="WOO80492.1"/>
    <property type="molecule type" value="Genomic_DNA"/>
</dbReference>
<dbReference type="InterPro" id="IPR013096">
    <property type="entry name" value="Cupin_2"/>
</dbReference>
<evidence type="ECO:0000259" key="1">
    <source>
        <dbReference type="Pfam" id="PF07883"/>
    </source>
</evidence>
<evidence type="ECO:0000313" key="2">
    <source>
        <dbReference type="EMBL" id="WOO80492.1"/>
    </source>
</evidence>
<reference evidence="2" key="1">
    <citation type="submission" date="2023-10" db="EMBL/GenBank/DDBJ databases">
        <authorList>
            <person name="Noh H."/>
        </authorList>
    </citation>
    <scope>NUCLEOTIDE SEQUENCE</scope>
    <source>
        <strain evidence="2">DUCC4014</strain>
    </source>
</reference>
<dbReference type="InterPro" id="IPR047142">
    <property type="entry name" value="OryJ/VirC-like"/>
</dbReference>
<dbReference type="Pfam" id="PF07883">
    <property type="entry name" value="Cupin_2"/>
    <property type="match status" value="1"/>
</dbReference>
<proteinExistence type="predicted"/>
<dbReference type="AlphaFoldDB" id="A0AAF0Y6Y7"/>
<dbReference type="InterPro" id="IPR011051">
    <property type="entry name" value="RmlC_Cupin_sf"/>
</dbReference>
<dbReference type="InterPro" id="IPR014710">
    <property type="entry name" value="RmlC-like_jellyroll"/>
</dbReference>
<accession>A0AAF0Y6Y7</accession>
<dbReference type="GeneID" id="87807255"/>
<dbReference type="PANTHER" id="PTHR36156">
    <property type="entry name" value="SLR2101 PROTEIN"/>
    <property type="match status" value="1"/>
</dbReference>
<protein>
    <recommendedName>
        <fullName evidence="1">Cupin type-2 domain-containing protein</fullName>
    </recommendedName>
</protein>
<feature type="domain" description="Cupin type-2" evidence="1">
    <location>
        <begin position="75"/>
        <end position="141"/>
    </location>
</feature>
<evidence type="ECO:0000313" key="3">
    <source>
        <dbReference type="Proteomes" id="UP000827549"/>
    </source>
</evidence>
<dbReference type="PANTHER" id="PTHR36156:SF2">
    <property type="entry name" value="CUPIN TYPE-2 DOMAIN-CONTAINING PROTEIN"/>
    <property type="match status" value="1"/>
</dbReference>
<dbReference type="SUPFAM" id="SSF51182">
    <property type="entry name" value="RmlC-like cupins"/>
    <property type="match status" value="1"/>
</dbReference>
<dbReference type="Proteomes" id="UP000827549">
    <property type="component" value="Chromosome 3"/>
</dbReference>
<dbReference type="Gene3D" id="2.60.120.10">
    <property type="entry name" value="Jelly Rolls"/>
    <property type="match status" value="1"/>
</dbReference>
<gene>
    <name evidence="2" type="ORF">LOC62_03G004014</name>
</gene>
<organism evidence="2 3">
    <name type="scientific">Vanrija pseudolonga</name>
    <dbReference type="NCBI Taxonomy" id="143232"/>
    <lineage>
        <taxon>Eukaryota</taxon>
        <taxon>Fungi</taxon>
        <taxon>Dikarya</taxon>
        <taxon>Basidiomycota</taxon>
        <taxon>Agaricomycotina</taxon>
        <taxon>Tremellomycetes</taxon>
        <taxon>Trichosporonales</taxon>
        <taxon>Trichosporonaceae</taxon>
        <taxon>Vanrija</taxon>
    </lineage>
</organism>